<proteinExistence type="inferred from homology"/>
<sequence>MNMDQYQGAQGTKERTGAQVLIDSLIAQGADLAFCVPGESYLAALDAMHDVQDKFRLIVCRHEASAANMAEASGKLTGRPGICFVTRGPGSSQGSVGVHTAQQDSTPLIYFVGQVSYGDLGREAFQEVDYVAMYSKFAKWAVQIDDVARIPEIISRAYHVAVNGRAGPVVIAIPEDVLKKPCPNPPAPPFTPVRAAPGKAALDELEKMLAAAERPLLVLGGGSWDAHSVAQMQAFAEKHHLPAAVGFRRQDLFDNTHPNYVGDLGLGIDAALAEMVKASDLIISVGERLGDASTKGYTLLDIPQPAQKLVHVHPGPEELGMVYRADLAIGATPRDFAEAVSDIKAGSKTREQWIANGRAAYERKITPKPNSLPIDVAEVVKYLRESLPDDAIVTNGAGTYTGYVHRYYVFRKFRTQLAPTSGAMGYGFPAAIAAQLVHPDRTVVCFAGDGCFLMASQELATAIRYDLPMVVILVNNSSYGSIRMHQEREYPGRVFATGLNNPDFVALAKAYGAYGELVERTADFPAAFERAKESGKPALLELRIDIEAMMAANPRK</sequence>
<name>Q11JG6_CHESB</name>
<dbReference type="STRING" id="266779.Meso_1062"/>
<dbReference type="PANTHER" id="PTHR18968">
    <property type="entry name" value="THIAMINE PYROPHOSPHATE ENZYMES"/>
    <property type="match status" value="1"/>
</dbReference>
<dbReference type="InterPro" id="IPR012001">
    <property type="entry name" value="Thiamin_PyroP_enz_TPP-bd_dom"/>
</dbReference>
<feature type="domain" description="Thiamine pyrophosphate enzyme N-terminal TPP-binding" evidence="6">
    <location>
        <begin position="15"/>
        <end position="133"/>
    </location>
</feature>
<dbReference type="InterPro" id="IPR000399">
    <property type="entry name" value="TPP-bd_CS"/>
</dbReference>
<gene>
    <name evidence="7" type="ordered locus">Meso_1062</name>
</gene>
<dbReference type="Pfam" id="PF02775">
    <property type="entry name" value="TPP_enzyme_C"/>
    <property type="match status" value="1"/>
</dbReference>
<dbReference type="GO" id="GO:0050660">
    <property type="term" value="F:flavin adenine dinucleotide binding"/>
    <property type="evidence" value="ECO:0007669"/>
    <property type="project" value="TreeGrafter"/>
</dbReference>
<dbReference type="CDD" id="cd07035">
    <property type="entry name" value="TPP_PYR_POX_like"/>
    <property type="match status" value="1"/>
</dbReference>
<dbReference type="GO" id="GO:0005948">
    <property type="term" value="C:acetolactate synthase complex"/>
    <property type="evidence" value="ECO:0007669"/>
    <property type="project" value="TreeGrafter"/>
</dbReference>
<dbReference type="SUPFAM" id="SSF52518">
    <property type="entry name" value="Thiamin diphosphate-binding fold (THDP-binding)"/>
    <property type="match status" value="2"/>
</dbReference>
<dbReference type="Gene3D" id="3.40.50.970">
    <property type="match status" value="2"/>
</dbReference>
<evidence type="ECO:0000259" key="6">
    <source>
        <dbReference type="Pfam" id="PF02776"/>
    </source>
</evidence>
<dbReference type="Gene3D" id="3.40.50.1220">
    <property type="entry name" value="TPP-binding domain"/>
    <property type="match status" value="1"/>
</dbReference>
<dbReference type="GO" id="GO:0000287">
    <property type="term" value="F:magnesium ion binding"/>
    <property type="evidence" value="ECO:0007669"/>
    <property type="project" value="InterPro"/>
</dbReference>
<keyword evidence="7" id="KW-0808">Transferase</keyword>
<dbReference type="InterPro" id="IPR011766">
    <property type="entry name" value="TPP_enzyme_TPP-bd"/>
</dbReference>
<reference evidence="7" key="1">
    <citation type="submission" date="2006-06" db="EMBL/GenBank/DDBJ databases">
        <title>Complete sequence of chromosome of Chelativorans sp. BNC1.</title>
        <authorList>
            <consortium name="US DOE Joint Genome Institute"/>
            <person name="Copeland A."/>
            <person name="Lucas S."/>
            <person name="Lapidus A."/>
            <person name="Barry K."/>
            <person name="Detter J.C."/>
            <person name="Glavina del Rio T."/>
            <person name="Hammon N."/>
            <person name="Israni S."/>
            <person name="Dalin E."/>
            <person name="Tice H."/>
            <person name="Pitluck S."/>
            <person name="Chertkov O."/>
            <person name="Brettin T."/>
            <person name="Bruce D."/>
            <person name="Han C."/>
            <person name="Tapia R."/>
            <person name="Gilna P."/>
            <person name="Schmutz J."/>
            <person name="Larimer F."/>
            <person name="Land M."/>
            <person name="Hauser L."/>
            <person name="Kyrpides N."/>
            <person name="Mikhailova N."/>
            <person name="Richardson P."/>
        </authorList>
    </citation>
    <scope>NUCLEOTIDE SEQUENCE</scope>
    <source>
        <strain evidence="7">BNC1</strain>
    </source>
</reference>
<dbReference type="EMBL" id="CP000390">
    <property type="protein sequence ID" value="ABG62459.1"/>
    <property type="molecule type" value="Genomic_DNA"/>
</dbReference>
<accession>Q11JG6</accession>
<organism evidence="7">
    <name type="scientific">Chelativorans sp. (strain BNC1)</name>
    <dbReference type="NCBI Taxonomy" id="266779"/>
    <lineage>
        <taxon>Bacteria</taxon>
        <taxon>Pseudomonadati</taxon>
        <taxon>Pseudomonadota</taxon>
        <taxon>Alphaproteobacteria</taxon>
        <taxon>Hyphomicrobiales</taxon>
        <taxon>Phyllobacteriaceae</taxon>
        <taxon>Chelativorans</taxon>
    </lineage>
</organism>
<dbReference type="GO" id="GO:0030976">
    <property type="term" value="F:thiamine pyrophosphate binding"/>
    <property type="evidence" value="ECO:0007669"/>
    <property type="project" value="InterPro"/>
</dbReference>
<dbReference type="eggNOG" id="COG0028">
    <property type="taxonomic scope" value="Bacteria"/>
</dbReference>
<dbReference type="FunFam" id="3.40.50.970:FF:000007">
    <property type="entry name" value="Acetolactate synthase"/>
    <property type="match status" value="1"/>
</dbReference>
<evidence type="ECO:0000259" key="4">
    <source>
        <dbReference type="Pfam" id="PF00205"/>
    </source>
</evidence>
<dbReference type="InterPro" id="IPR045229">
    <property type="entry name" value="TPP_enz"/>
</dbReference>
<dbReference type="PANTHER" id="PTHR18968:SF120">
    <property type="entry name" value="ACETOLACTATE SYNTHASE LARGE SUBUNIT"/>
    <property type="match status" value="1"/>
</dbReference>
<dbReference type="Pfam" id="PF02776">
    <property type="entry name" value="TPP_enzyme_N"/>
    <property type="match status" value="1"/>
</dbReference>
<comment type="similarity">
    <text evidence="1 3">Belongs to the TPP enzyme family.</text>
</comment>
<dbReference type="CDD" id="cd00568">
    <property type="entry name" value="TPP_enzymes"/>
    <property type="match status" value="1"/>
</dbReference>
<dbReference type="SUPFAM" id="SSF52467">
    <property type="entry name" value="DHS-like NAD/FAD-binding domain"/>
    <property type="match status" value="1"/>
</dbReference>
<dbReference type="PROSITE" id="PS00187">
    <property type="entry name" value="TPP_ENZYMES"/>
    <property type="match status" value="1"/>
</dbReference>
<dbReference type="InterPro" id="IPR029061">
    <property type="entry name" value="THDP-binding"/>
</dbReference>
<evidence type="ECO:0000259" key="5">
    <source>
        <dbReference type="Pfam" id="PF02775"/>
    </source>
</evidence>
<feature type="domain" description="Thiamine pyrophosphate enzyme TPP-binding" evidence="5">
    <location>
        <begin position="396"/>
        <end position="541"/>
    </location>
</feature>
<dbReference type="InterPro" id="IPR029035">
    <property type="entry name" value="DHS-like_NAD/FAD-binding_dom"/>
</dbReference>
<dbReference type="GO" id="GO:0003984">
    <property type="term" value="F:acetolactate synthase activity"/>
    <property type="evidence" value="ECO:0007669"/>
    <property type="project" value="UniProtKB-EC"/>
</dbReference>
<evidence type="ECO:0000256" key="2">
    <source>
        <dbReference type="ARBA" id="ARBA00023052"/>
    </source>
</evidence>
<keyword evidence="2 3" id="KW-0786">Thiamine pyrophosphate</keyword>
<dbReference type="Pfam" id="PF00205">
    <property type="entry name" value="TPP_enzyme_M"/>
    <property type="match status" value="1"/>
</dbReference>
<dbReference type="NCBIfam" id="NF006052">
    <property type="entry name" value="PRK08199.1"/>
    <property type="match status" value="1"/>
</dbReference>
<protein>
    <submittedName>
        <fullName evidence="7">Acetolactate synthase, large subunit</fullName>
        <ecNumber evidence="7">2.2.1.6</ecNumber>
    </submittedName>
</protein>
<evidence type="ECO:0000256" key="3">
    <source>
        <dbReference type="RuleBase" id="RU362132"/>
    </source>
</evidence>
<dbReference type="InterPro" id="IPR012000">
    <property type="entry name" value="Thiamin_PyroP_enz_cen_dom"/>
</dbReference>
<feature type="domain" description="Thiamine pyrophosphate enzyme central" evidence="4">
    <location>
        <begin position="203"/>
        <end position="339"/>
    </location>
</feature>
<dbReference type="GO" id="GO:0009099">
    <property type="term" value="P:L-valine biosynthetic process"/>
    <property type="evidence" value="ECO:0007669"/>
    <property type="project" value="TreeGrafter"/>
</dbReference>
<dbReference type="KEGG" id="mes:Meso_1062"/>
<dbReference type="EC" id="2.2.1.6" evidence="7"/>
<dbReference type="HOGENOM" id="CLU_013748_3_4_5"/>
<evidence type="ECO:0000256" key="1">
    <source>
        <dbReference type="ARBA" id="ARBA00007812"/>
    </source>
</evidence>
<evidence type="ECO:0000313" key="7">
    <source>
        <dbReference type="EMBL" id="ABG62459.1"/>
    </source>
</evidence>
<dbReference type="GO" id="GO:0009097">
    <property type="term" value="P:isoleucine biosynthetic process"/>
    <property type="evidence" value="ECO:0007669"/>
    <property type="project" value="TreeGrafter"/>
</dbReference>
<dbReference type="AlphaFoldDB" id="Q11JG6"/>